<comment type="caution">
    <text evidence="1">The sequence shown here is derived from an EMBL/GenBank/DDBJ whole genome shotgun (WGS) entry which is preliminary data.</text>
</comment>
<sequence length="72" mass="7808">MDVCNEVSEYFSLQTKPHNLMDENLLTIGMPLTLKANQLTNPSLSAPSKNSGGCPISPIIKIVLCSSPSRYV</sequence>
<proteinExistence type="predicted"/>
<keyword evidence="2" id="KW-1185">Reference proteome</keyword>
<dbReference type="Proteomes" id="UP001234178">
    <property type="component" value="Unassembled WGS sequence"/>
</dbReference>
<reference evidence="1 2" key="1">
    <citation type="journal article" date="2023" name="Nucleic Acids Res.">
        <title>The hologenome of Daphnia magna reveals possible DNA methylation and microbiome-mediated evolution of the host genome.</title>
        <authorList>
            <person name="Chaturvedi A."/>
            <person name="Li X."/>
            <person name="Dhandapani V."/>
            <person name="Marshall H."/>
            <person name="Kissane S."/>
            <person name="Cuenca-Cambronero M."/>
            <person name="Asole G."/>
            <person name="Calvet F."/>
            <person name="Ruiz-Romero M."/>
            <person name="Marangio P."/>
            <person name="Guigo R."/>
            <person name="Rago D."/>
            <person name="Mirbahai L."/>
            <person name="Eastwood N."/>
            <person name="Colbourne J.K."/>
            <person name="Zhou J."/>
            <person name="Mallon E."/>
            <person name="Orsini L."/>
        </authorList>
    </citation>
    <scope>NUCLEOTIDE SEQUENCE [LARGE SCALE GENOMIC DNA]</scope>
    <source>
        <strain evidence="1">LRV0_1</strain>
    </source>
</reference>
<dbReference type="EMBL" id="JAOYFB010000001">
    <property type="protein sequence ID" value="KAK4005476.1"/>
    <property type="molecule type" value="Genomic_DNA"/>
</dbReference>
<gene>
    <name evidence="1" type="ORF">OUZ56_007186</name>
</gene>
<name>A0ABQ9YXV4_9CRUS</name>
<evidence type="ECO:0000313" key="2">
    <source>
        <dbReference type="Proteomes" id="UP001234178"/>
    </source>
</evidence>
<evidence type="ECO:0000313" key="1">
    <source>
        <dbReference type="EMBL" id="KAK4005476.1"/>
    </source>
</evidence>
<accession>A0ABQ9YXV4</accession>
<protein>
    <submittedName>
        <fullName evidence="1">Uncharacterized protein</fullName>
    </submittedName>
</protein>
<organism evidence="1 2">
    <name type="scientific">Daphnia magna</name>
    <dbReference type="NCBI Taxonomy" id="35525"/>
    <lineage>
        <taxon>Eukaryota</taxon>
        <taxon>Metazoa</taxon>
        <taxon>Ecdysozoa</taxon>
        <taxon>Arthropoda</taxon>
        <taxon>Crustacea</taxon>
        <taxon>Branchiopoda</taxon>
        <taxon>Diplostraca</taxon>
        <taxon>Cladocera</taxon>
        <taxon>Anomopoda</taxon>
        <taxon>Daphniidae</taxon>
        <taxon>Daphnia</taxon>
    </lineage>
</organism>